<dbReference type="AlphaFoldDB" id="A0A9W8GXE1"/>
<protein>
    <recommendedName>
        <fullName evidence="2">Ribosome-assembly protein 3 C-terminal domain-containing protein</fullName>
    </recommendedName>
</protein>
<comment type="caution">
    <text evidence="3">The sequence shown here is derived from an EMBL/GenBank/DDBJ whole genome shotgun (WGS) entry which is preliminary data.</text>
</comment>
<evidence type="ECO:0000259" key="2">
    <source>
        <dbReference type="Pfam" id="PF14615"/>
    </source>
</evidence>
<dbReference type="OrthoDB" id="69550at2759"/>
<feature type="compositionally biased region" description="Low complexity" evidence="1">
    <location>
        <begin position="79"/>
        <end position="97"/>
    </location>
</feature>
<evidence type="ECO:0000256" key="1">
    <source>
        <dbReference type="SAM" id="MobiDB-lite"/>
    </source>
</evidence>
<sequence>MGSKAAEKSKQSNKATTKESKRKRRESTSSSSSSSSSESESESDSSSSSSSSSSSDSDSDSSSSSSSSSSTKSDKKMESSSSESDSDSDSSSSSSSESDSDSDSDSDADSDTPKEIKHLAKHQSDATRNLKKIEGELSGYVATNLDLVQQRKDTNQLEADLRVAAKFKEIYMDYITTGFGADLDTLRKEGDINDETLELLVDALETGIQSFAASDQKMIVDEAS</sequence>
<feature type="compositionally biased region" description="Low complexity" evidence="1">
    <location>
        <begin position="28"/>
        <end position="71"/>
    </location>
</feature>
<dbReference type="EMBL" id="JANBUH010000502">
    <property type="protein sequence ID" value="KAJ2750760.1"/>
    <property type="molecule type" value="Genomic_DNA"/>
</dbReference>
<gene>
    <name evidence="3" type="ORF">GGI19_004919</name>
</gene>
<feature type="compositionally biased region" description="Acidic residues" evidence="1">
    <location>
        <begin position="98"/>
        <end position="110"/>
    </location>
</feature>
<dbReference type="InterPro" id="IPR028217">
    <property type="entry name" value="Rsa3_C"/>
</dbReference>
<dbReference type="Pfam" id="PF14615">
    <property type="entry name" value="Rsa3"/>
    <property type="match status" value="1"/>
</dbReference>
<keyword evidence="4" id="KW-1185">Reference proteome</keyword>
<dbReference type="Proteomes" id="UP001140011">
    <property type="component" value="Unassembled WGS sequence"/>
</dbReference>
<evidence type="ECO:0000313" key="3">
    <source>
        <dbReference type="EMBL" id="KAJ2750760.1"/>
    </source>
</evidence>
<evidence type="ECO:0000313" key="4">
    <source>
        <dbReference type="Proteomes" id="UP001140011"/>
    </source>
</evidence>
<feature type="compositionally biased region" description="Basic and acidic residues" evidence="1">
    <location>
        <begin position="1"/>
        <end position="10"/>
    </location>
</feature>
<name>A0A9W8GXE1_9FUNG</name>
<organism evidence="3 4">
    <name type="scientific">Coemansia pectinata</name>
    <dbReference type="NCBI Taxonomy" id="1052879"/>
    <lineage>
        <taxon>Eukaryota</taxon>
        <taxon>Fungi</taxon>
        <taxon>Fungi incertae sedis</taxon>
        <taxon>Zoopagomycota</taxon>
        <taxon>Kickxellomycotina</taxon>
        <taxon>Kickxellomycetes</taxon>
        <taxon>Kickxellales</taxon>
        <taxon>Kickxellaceae</taxon>
        <taxon>Coemansia</taxon>
    </lineage>
</organism>
<proteinExistence type="predicted"/>
<reference evidence="3" key="1">
    <citation type="submission" date="2022-07" db="EMBL/GenBank/DDBJ databases">
        <title>Phylogenomic reconstructions and comparative analyses of Kickxellomycotina fungi.</title>
        <authorList>
            <person name="Reynolds N.K."/>
            <person name="Stajich J.E."/>
            <person name="Barry K."/>
            <person name="Grigoriev I.V."/>
            <person name="Crous P."/>
            <person name="Smith M.E."/>
        </authorList>
    </citation>
    <scope>NUCLEOTIDE SEQUENCE</scope>
    <source>
        <strain evidence="3">BCRC 34297</strain>
    </source>
</reference>
<feature type="region of interest" description="Disordered" evidence="1">
    <location>
        <begin position="1"/>
        <end position="127"/>
    </location>
</feature>
<feature type="compositionally biased region" description="Basic and acidic residues" evidence="1">
    <location>
        <begin position="111"/>
        <end position="125"/>
    </location>
</feature>
<accession>A0A9W8GXE1</accession>
<feature type="domain" description="Ribosome-assembly protein 3 C-terminal" evidence="2">
    <location>
        <begin position="167"/>
        <end position="211"/>
    </location>
</feature>